<dbReference type="RefSeq" id="WP_085879463.1">
    <property type="nucleotide sequence ID" value="NZ_FWFZ01000013.1"/>
</dbReference>
<dbReference type="PANTHER" id="PTHR36573:SF1">
    <property type="entry name" value="INTERMEMBRANE PHOSPHOLIPID TRANSPORT SYSTEM BINDING PROTEIN MLAC"/>
    <property type="match status" value="1"/>
</dbReference>
<name>A0A1Y5T855_9RHOB</name>
<reference evidence="2 3" key="1">
    <citation type="submission" date="2017-03" db="EMBL/GenBank/DDBJ databases">
        <authorList>
            <person name="Afonso C.L."/>
            <person name="Miller P.J."/>
            <person name="Scott M.A."/>
            <person name="Spackman E."/>
            <person name="Goraichik I."/>
            <person name="Dimitrov K.M."/>
            <person name="Suarez D.L."/>
            <person name="Swayne D.E."/>
        </authorList>
    </citation>
    <scope>NUCLEOTIDE SEQUENCE [LARGE SCALE GENOMIC DNA]</scope>
    <source>
        <strain evidence="2 3">CECT 7023</strain>
    </source>
</reference>
<proteinExistence type="predicted"/>
<dbReference type="Gene3D" id="3.10.450.710">
    <property type="entry name" value="Tgt2/MlaC"/>
    <property type="match status" value="1"/>
</dbReference>
<dbReference type="OrthoDB" id="7839352at2"/>
<dbReference type="Proteomes" id="UP000193900">
    <property type="component" value="Unassembled WGS sequence"/>
</dbReference>
<dbReference type="Pfam" id="PF05494">
    <property type="entry name" value="MlaC"/>
    <property type="match status" value="1"/>
</dbReference>
<feature type="chain" id="PRO_5012283196" evidence="1">
    <location>
        <begin position="30"/>
        <end position="198"/>
    </location>
</feature>
<evidence type="ECO:0000313" key="2">
    <source>
        <dbReference type="EMBL" id="SLN57989.1"/>
    </source>
</evidence>
<dbReference type="PANTHER" id="PTHR36573">
    <property type="entry name" value="INTERMEMBRANE PHOSPHOLIPID TRANSPORT SYSTEM BINDING PROTEIN MLAC"/>
    <property type="match status" value="1"/>
</dbReference>
<feature type="signal peptide" evidence="1">
    <location>
        <begin position="1"/>
        <end position="29"/>
    </location>
</feature>
<organism evidence="2 3">
    <name type="scientific">Roseisalinus antarcticus</name>
    <dbReference type="NCBI Taxonomy" id="254357"/>
    <lineage>
        <taxon>Bacteria</taxon>
        <taxon>Pseudomonadati</taxon>
        <taxon>Pseudomonadota</taxon>
        <taxon>Alphaproteobacteria</taxon>
        <taxon>Rhodobacterales</taxon>
        <taxon>Roseobacteraceae</taxon>
        <taxon>Roseisalinus</taxon>
    </lineage>
</organism>
<dbReference type="InterPro" id="IPR006311">
    <property type="entry name" value="TAT_signal"/>
</dbReference>
<keyword evidence="1" id="KW-0732">Signal</keyword>
<dbReference type="EMBL" id="FWFZ01000013">
    <property type="protein sequence ID" value="SLN57989.1"/>
    <property type="molecule type" value="Genomic_DNA"/>
</dbReference>
<dbReference type="AlphaFoldDB" id="A0A1Y5T855"/>
<protein>
    <submittedName>
        <fullName evidence="2">Putative phospholipid-binding protein MlaC</fullName>
    </submittedName>
</protein>
<gene>
    <name evidence="2" type="primary">mlaC</name>
    <name evidence="2" type="ORF">ROA7023_02630</name>
</gene>
<evidence type="ECO:0000313" key="3">
    <source>
        <dbReference type="Proteomes" id="UP000193900"/>
    </source>
</evidence>
<keyword evidence="3" id="KW-1185">Reference proteome</keyword>
<dbReference type="PROSITE" id="PS51318">
    <property type="entry name" value="TAT"/>
    <property type="match status" value="1"/>
</dbReference>
<dbReference type="InterPro" id="IPR008869">
    <property type="entry name" value="MlaC/ttg2D"/>
</dbReference>
<dbReference type="InterPro" id="IPR042245">
    <property type="entry name" value="Tgt2/MlaC_sf"/>
</dbReference>
<evidence type="ECO:0000256" key="1">
    <source>
        <dbReference type="SAM" id="SignalP"/>
    </source>
</evidence>
<sequence length="198" mass="22016">MTFHTGRRAFMLTGTAALAGLAVPMPAFAVTPAAARSMVDGLVAEVNQVIASGVSEGAMYRRFEQIFDRYADVSTIALYTLGSDARRTSQQQRQRFVAAFRTYIARKYGSRFREFIGGQIIVRDARTVNNYVEVETTAMLRGEDPFRVDFHVSDRSGRNAFFNIIIEGVNMLLSERTEIGAMLDRRGGNIDALISDLN</sequence>
<accession>A0A1Y5T855</accession>